<evidence type="ECO:0000313" key="5">
    <source>
        <dbReference type="Proteomes" id="UP000201169"/>
    </source>
</evidence>
<feature type="domain" description="N-acetyltransferase" evidence="3">
    <location>
        <begin position="1"/>
        <end position="156"/>
    </location>
</feature>
<name>A0A222MXY4_9BACT</name>
<dbReference type="PANTHER" id="PTHR10545">
    <property type="entry name" value="DIAMINE N-ACETYLTRANSFERASE"/>
    <property type="match status" value="1"/>
</dbReference>
<accession>A0A222MXY4</accession>
<dbReference type="PROSITE" id="PS51186">
    <property type="entry name" value="GNAT"/>
    <property type="match status" value="1"/>
</dbReference>
<dbReference type="AlphaFoldDB" id="A0A222MXY4"/>
<evidence type="ECO:0000256" key="2">
    <source>
        <dbReference type="ARBA" id="ARBA00023315"/>
    </source>
</evidence>
<evidence type="ECO:0000256" key="1">
    <source>
        <dbReference type="ARBA" id="ARBA00022679"/>
    </source>
</evidence>
<proteinExistence type="predicted"/>
<dbReference type="EMBL" id="CP022347">
    <property type="protein sequence ID" value="ASQ30843.1"/>
    <property type="molecule type" value="Genomic_DNA"/>
</dbReference>
<dbReference type="InterPro" id="IPR051016">
    <property type="entry name" value="Diverse_Substrate_AcTransf"/>
</dbReference>
<dbReference type="CDD" id="cd04301">
    <property type="entry name" value="NAT_SF"/>
    <property type="match status" value="1"/>
</dbReference>
<dbReference type="InterPro" id="IPR016181">
    <property type="entry name" value="Acyl_CoA_acyltransferase"/>
</dbReference>
<evidence type="ECO:0000259" key="3">
    <source>
        <dbReference type="PROSITE" id="PS51186"/>
    </source>
</evidence>
<keyword evidence="2" id="KW-0012">Acyltransferase</keyword>
<dbReference type="Proteomes" id="UP000201169">
    <property type="component" value="Chromosome"/>
</dbReference>
<dbReference type="PANTHER" id="PTHR10545:SF29">
    <property type="entry name" value="GH14572P-RELATED"/>
    <property type="match status" value="1"/>
</dbReference>
<dbReference type="InterPro" id="IPR000182">
    <property type="entry name" value="GNAT_dom"/>
</dbReference>
<dbReference type="RefSeq" id="WP_094325645.1">
    <property type="nucleotide sequence ID" value="NZ_CP022347.1"/>
</dbReference>
<organism evidence="4 5">
    <name type="scientific">Campylobacter avium LMG 24591</name>
    <dbReference type="NCBI Taxonomy" id="522484"/>
    <lineage>
        <taxon>Bacteria</taxon>
        <taxon>Pseudomonadati</taxon>
        <taxon>Campylobacterota</taxon>
        <taxon>Epsilonproteobacteria</taxon>
        <taxon>Campylobacterales</taxon>
        <taxon>Campylobacteraceae</taxon>
        <taxon>Campylobacter</taxon>
    </lineage>
</organism>
<dbReference type="GO" id="GO:0008080">
    <property type="term" value="F:N-acetyltransferase activity"/>
    <property type="evidence" value="ECO:0007669"/>
    <property type="project" value="UniProtKB-ARBA"/>
</dbReference>
<evidence type="ECO:0000313" key="4">
    <source>
        <dbReference type="EMBL" id="ASQ30843.1"/>
    </source>
</evidence>
<reference evidence="4 5" key="1">
    <citation type="submission" date="2017-07" db="EMBL/GenBank/DDBJ databases">
        <title>Analysis of two Campylobacter avium genomes and identification of a novel hippuricase gene.</title>
        <authorList>
            <person name="Miller W.G."/>
            <person name="Chapman M.H."/>
            <person name="Yee E."/>
            <person name="Revez J."/>
            <person name="Bono J.L."/>
            <person name="Rossi M."/>
        </authorList>
    </citation>
    <scope>NUCLEOTIDE SEQUENCE [LARGE SCALE GENOMIC DNA]</scope>
    <source>
        <strain evidence="4 5">LMG 24591</strain>
    </source>
</reference>
<dbReference type="KEGG" id="cavi:CAV_1217"/>
<dbReference type="SUPFAM" id="SSF55729">
    <property type="entry name" value="Acyl-CoA N-acyltransferases (Nat)"/>
    <property type="match status" value="1"/>
</dbReference>
<dbReference type="Gene3D" id="3.40.630.30">
    <property type="match status" value="1"/>
</dbReference>
<keyword evidence="5" id="KW-1185">Reference proteome</keyword>
<gene>
    <name evidence="4" type="ORF">CAV_1217</name>
</gene>
<sequence length="158" mass="18559">MLIRKAKASDVDVIFELMQELAKHENVLEYFTCKKEDLKKLLSENFAQALLVELDNKIIALALFYITFVSFSGKKGLRLEVFYVKDEYRKKGVGRELFKALNEECLKNDYKNLEFICINSNAQGYDFYSKTCKLNPITYTYKTFVLEKNDMQKMLEIL</sequence>
<keyword evidence="1 4" id="KW-0808">Transferase</keyword>
<dbReference type="OrthoDB" id="9805924at2"/>
<dbReference type="Pfam" id="PF00583">
    <property type="entry name" value="Acetyltransf_1"/>
    <property type="match status" value="1"/>
</dbReference>
<protein>
    <submittedName>
        <fullName evidence="4">Acetyltransferase</fullName>
    </submittedName>
</protein>